<sequence length="228" mass="25474">MTNAFDPSPTITKGKMKAIKRKVTLFNLLEFILFLFNIVLAHTKKTGQSHRILGSAECIMEKLDLATKSSSYPPSNNVWDCGSTLYDSFELNSFKRQLDSAIANSPISRTLSMPHLPERSLHALSEQPATVMSRKSFKISRSFQKLLRSVFKSNNKSTTTSTSLSFQVPEKYSRERFYVVYDKSGPVLSTIPEVPEFEIGALSPEISSFVRRSASERFTPTAIGVSCA</sequence>
<gene>
    <name evidence="2" type="ORF">D0Y65_028709</name>
</gene>
<accession>A0A445HW09</accession>
<dbReference type="EMBL" id="QZWG01000011">
    <property type="protein sequence ID" value="RZB77862.1"/>
    <property type="molecule type" value="Genomic_DNA"/>
</dbReference>
<dbReference type="Gramene" id="XM_028333455.1">
    <property type="protein sequence ID" value="XP_028189256.1"/>
    <property type="gene ID" value="LOC114375625"/>
</dbReference>
<keyword evidence="1" id="KW-0472">Membrane</keyword>
<evidence type="ECO:0000313" key="3">
    <source>
        <dbReference type="Proteomes" id="UP000289340"/>
    </source>
</evidence>
<proteinExistence type="predicted"/>
<evidence type="ECO:0000256" key="1">
    <source>
        <dbReference type="SAM" id="Phobius"/>
    </source>
</evidence>
<dbReference type="AlphaFoldDB" id="A0A445HW09"/>
<dbReference type="PANTHER" id="PTHR33978">
    <property type="entry name" value="SERINE/THREONINE-KINASE"/>
    <property type="match status" value="1"/>
</dbReference>
<organism evidence="2 3">
    <name type="scientific">Glycine soja</name>
    <name type="common">Wild soybean</name>
    <dbReference type="NCBI Taxonomy" id="3848"/>
    <lineage>
        <taxon>Eukaryota</taxon>
        <taxon>Viridiplantae</taxon>
        <taxon>Streptophyta</taxon>
        <taxon>Embryophyta</taxon>
        <taxon>Tracheophyta</taxon>
        <taxon>Spermatophyta</taxon>
        <taxon>Magnoliopsida</taxon>
        <taxon>eudicotyledons</taxon>
        <taxon>Gunneridae</taxon>
        <taxon>Pentapetalae</taxon>
        <taxon>rosids</taxon>
        <taxon>fabids</taxon>
        <taxon>Fabales</taxon>
        <taxon>Fabaceae</taxon>
        <taxon>Papilionoideae</taxon>
        <taxon>50 kb inversion clade</taxon>
        <taxon>NPAAA clade</taxon>
        <taxon>indigoferoid/millettioid clade</taxon>
        <taxon>Phaseoleae</taxon>
        <taxon>Glycine</taxon>
        <taxon>Glycine subgen. Soja</taxon>
    </lineage>
</organism>
<feature type="transmembrane region" description="Helical" evidence="1">
    <location>
        <begin position="23"/>
        <end position="41"/>
    </location>
</feature>
<keyword evidence="1" id="KW-1133">Transmembrane helix</keyword>
<evidence type="ECO:0000313" key="2">
    <source>
        <dbReference type="EMBL" id="RZB77862.1"/>
    </source>
</evidence>
<name>A0A445HW09_GLYSO</name>
<keyword evidence="1" id="KW-0812">Transmembrane</keyword>
<dbReference type="PANTHER" id="PTHR33978:SF4">
    <property type="entry name" value="SERINE_THREONINE-KINASE"/>
    <property type="match status" value="1"/>
</dbReference>
<comment type="caution">
    <text evidence="2">The sequence shown here is derived from an EMBL/GenBank/DDBJ whole genome shotgun (WGS) entry which is preliminary data.</text>
</comment>
<keyword evidence="3" id="KW-1185">Reference proteome</keyword>
<reference evidence="2 3" key="1">
    <citation type="submission" date="2018-09" db="EMBL/GenBank/DDBJ databases">
        <title>A high-quality reference genome of wild soybean provides a powerful tool to mine soybean genomes.</title>
        <authorList>
            <person name="Xie M."/>
            <person name="Chung C.Y.L."/>
            <person name="Li M.-W."/>
            <person name="Wong F.-L."/>
            <person name="Chan T.-F."/>
            <person name="Lam H.-M."/>
        </authorList>
    </citation>
    <scope>NUCLEOTIDE SEQUENCE [LARGE SCALE GENOMIC DNA]</scope>
    <source>
        <strain evidence="3">cv. W05</strain>
        <tissue evidence="2">Hypocotyl of etiolated seedlings</tissue>
    </source>
</reference>
<protein>
    <submittedName>
        <fullName evidence="2">Uncharacterized protein</fullName>
    </submittedName>
</protein>
<dbReference type="Proteomes" id="UP000289340">
    <property type="component" value="Chromosome 11"/>
</dbReference>